<reference evidence="2 3" key="1">
    <citation type="submission" date="2018-08" db="EMBL/GenBank/DDBJ databases">
        <title>Chryseobacterium nematophagum: a novel matrix digesting pathogen of nematodes.</title>
        <authorList>
            <person name="Page A."/>
            <person name="Roberts M."/>
            <person name="Felix M.-A."/>
            <person name="Weir W."/>
        </authorList>
    </citation>
    <scope>NUCLEOTIDE SEQUENCE [LARGE SCALE GENOMIC DNA]</scope>
    <source>
        <strain evidence="2 3">JUb275</strain>
    </source>
</reference>
<evidence type="ECO:0000313" key="2">
    <source>
        <dbReference type="EMBL" id="RMZ58298.1"/>
    </source>
</evidence>
<protein>
    <submittedName>
        <fullName evidence="2">Uncharacterized protein</fullName>
    </submittedName>
</protein>
<evidence type="ECO:0000313" key="3">
    <source>
        <dbReference type="Proteomes" id="UP000267524"/>
    </source>
</evidence>
<keyword evidence="3" id="KW-1185">Reference proteome</keyword>
<accession>A0A3M7L6F0</accession>
<feature type="chain" id="PRO_5017968549" evidence="1">
    <location>
        <begin position="19"/>
        <end position="278"/>
    </location>
</feature>
<comment type="caution">
    <text evidence="2">The sequence shown here is derived from an EMBL/GenBank/DDBJ whole genome shotgun (WGS) entry which is preliminary data.</text>
</comment>
<dbReference type="PROSITE" id="PS51257">
    <property type="entry name" value="PROKAR_LIPOPROTEIN"/>
    <property type="match status" value="1"/>
</dbReference>
<dbReference type="EMBL" id="QWIV01000014">
    <property type="protein sequence ID" value="RMZ58298.1"/>
    <property type="molecule type" value="Genomic_DNA"/>
</dbReference>
<dbReference type="RefSeq" id="WP_122547453.1">
    <property type="nucleotide sequence ID" value="NZ_QWIV01000014.1"/>
</dbReference>
<dbReference type="Proteomes" id="UP000267524">
    <property type="component" value="Unassembled WGS sequence"/>
</dbReference>
<organism evidence="2 3">
    <name type="scientific">Chryseobacterium nematophagum</name>
    <dbReference type="NCBI Taxonomy" id="2305228"/>
    <lineage>
        <taxon>Bacteria</taxon>
        <taxon>Pseudomonadati</taxon>
        <taxon>Bacteroidota</taxon>
        <taxon>Flavobacteriia</taxon>
        <taxon>Flavobacteriales</taxon>
        <taxon>Weeksellaceae</taxon>
        <taxon>Chryseobacterium group</taxon>
        <taxon>Chryseobacterium</taxon>
    </lineage>
</organism>
<keyword evidence="1" id="KW-0732">Signal</keyword>
<proteinExistence type="predicted"/>
<sequence length="278" mass="31086">MKKNILLFGLFVVSTAISCNTNSDSEMINELTHSSMNRAASIDNSSDLIYNNPNPISLNFTAASKKALNAPIDELTSLQEVQILYFRDTEIGFNAILPVAANYKAGFTPARGIVLGKAYYFPYKTNPNPNNFLGTVGNVEVKLLPTGNDPQYVLTGEMNGCSLIVTKSPNESNFRVWHFPSPGSYKTAYNEFKKKFKGQIYGEIKYADYGGDVSKGEIDGVNYLYYNNSINKWELTCIPTKRIIETNPQKLALWMGNWAGKSNVPKFKRILNFLQPIE</sequence>
<name>A0A3M7L6F0_9FLAO</name>
<gene>
    <name evidence="2" type="ORF">D1632_11755</name>
</gene>
<evidence type="ECO:0000256" key="1">
    <source>
        <dbReference type="SAM" id="SignalP"/>
    </source>
</evidence>
<feature type="signal peptide" evidence="1">
    <location>
        <begin position="1"/>
        <end position="18"/>
    </location>
</feature>
<dbReference type="AlphaFoldDB" id="A0A3M7L6F0"/>